<dbReference type="EMBL" id="OZ021737">
    <property type="protein sequence ID" value="CAK9317800.1"/>
    <property type="molecule type" value="Genomic_DNA"/>
</dbReference>
<accession>A0ABP0YDR9</accession>
<keyword evidence="3" id="KW-1185">Reference proteome</keyword>
<feature type="compositionally biased region" description="Basic residues" evidence="1">
    <location>
        <begin position="21"/>
        <end position="32"/>
    </location>
</feature>
<reference evidence="2 3" key="1">
    <citation type="submission" date="2024-03" db="EMBL/GenBank/DDBJ databases">
        <authorList>
            <person name="Gkanogiannis A."/>
            <person name="Becerra Lopez-Lavalle L."/>
        </authorList>
    </citation>
    <scope>NUCLEOTIDE SEQUENCE [LARGE SCALE GENOMIC DNA]</scope>
</reference>
<organism evidence="2 3">
    <name type="scientific">Citrullus colocynthis</name>
    <name type="common">colocynth</name>
    <dbReference type="NCBI Taxonomy" id="252529"/>
    <lineage>
        <taxon>Eukaryota</taxon>
        <taxon>Viridiplantae</taxon>
        <taxon>Streptophyta</taxon>
        <taxon>Embryophyta</taxon>
        <taxon>Tracheophyta</taxon>
        <taxon>Spermatophyta</taxon>
        <taxon>Magnoliopsida</taxon>
        <taxon>eudicotyledons</taxon>
        <taxon>Gunneridae</taxon>
        <taxon>Pentapetalae</taxon>
        <taxon>rosids</taxon>
        <taxon>fabids</taxon>
        <taxon>Cucurbitales</taxon>
        <taxon>Cucurbitaceae</taxon>
        <taxon>Benincaseae</taxon>
        <taxon>Citrullus</taxon>
    </lineage>
</organism>
<proteinExistence type="predicted"/>
<evidence type="ECO:0000256" key="1">
    <source>
        <dbReference type="SAM" id="MobiDB-lite"/>
    </source>
</evidence>
<sequence length="178" mass="19898">MVTSSRPAERGSTRSQNQGRSKSRSKKNMKCYNCGKKRPQGNVASTLNESGALSCAAVQLQKAKKEQMIIFRVILNFSPFLLSYFSSDLFPISSCFLVGSSMSGNEEPTMACPQISNLLKSTEGSMEATKRNKLVLFEGRTYNFDLEDFLRASTKVLGKRKRGKRLKDVLVTKNEFET</sequence>
<feature type="region of interest" description="Disordered" evidence="1">
    <location>
        <begin position="1"/>
        <end position="32"/>
    </location>
</feature>
<dbReference type="Proteomes" id="UP001642487">
    <property type="component" value="Chromosome 3"/>
</dbReference>
<evidence type="ECO:0000313" key="3">
    <source>
        <dbReference type="Proteomes" id="UP001642487"/>
    </source>
</evidence>
<protein>
    <submittedName>
        <fullName evidence="2">Uncharacterized protein</fullName>
    </submittedName>
</protein>
<gene>
    <name evidence="2" type="ORF">CITCOLO1_LOCUS9749</name>
</gene>
<evidence type="ECO:0000313" key="2">
    <source>
        <dbReference type="EMBL" id="CAK9317800.1"/>
    </source>
</evidence>
<name>A0ABP0YDR9_9ROSI</name>